<dbReference type="RefSeq" id="XP_014179092.1">
    <property type="nucleotide sequence ID" value="XM_014323617.1"/>
</dbReference>
<evidence type="ECO:0000256" key="3">
    <source>
        <dbReference type="ARBA" id="ARBA00022692"/>
    </source>
</evidence>
<feature type="transmembrane region" description="Helical" evidence="6">
    <location>
        <begin position="182"/>
        <end position="205"/>
    </location>
</feature>
<accession>J6ETN6</accession>
<dbReference type="SUPFAM" id="SSF103473">
    <property type="entry name" value="MFS general substrate transporter"/>
    <property type="match status" value="1"/>
</dbReference>
<dbReference type="PANTHER" id="PTHR43791:SF92">
    <property type="entry name" value="AGL026WP"/>
    <property type="match status" value="1"/>
</dbReference>
<keyword evidence="4 6" id="KW-1133">Transmembrane helix</keyword>
<dbReference type="AlphaFoldDB" id="J6ETN6"/>
<dbReference type="EMBL" id="ALBS01000223">
    <property type="protein sequence ID" value="EJT47929.1"/>
    <property type="molecule type" value="Genomic_DNA"/>
</dbReference>
<keyword evidence="3 6" id="KW-0812">Transmembrane</keyword>
<dbReference type="InterPro" id="IPR036259">
    <property type="entry name" value="MFS_trans_sf"/>
</dbReference>
<dbReference type="GO" id="GO:0016020">
    <property type="term" value="C:membrane"/>
    <property type="evidence" value="ECO:0007669"/>
    <property type="project" value="UniProtKB-SubCell"/>
</dbReference>
<keyword evidence="5 6" id="KW-0472">Membrane</keyword>
<protein>
    <submittedName>
        <fullName evidence="8">Nicotinamide mononucleotide permease</fullName>
    </submittedName>
</protein>
<dbReference type="KEGG" id="tasa:A1Q1_03164"/>
<evidence type="ECO:0000256" key="6">
    <source>
        <dbReference type="SAM" id="Phobius"/>
    </source>
</evidence>
<dbReference type="FunFam" id="1.20.1250.20:FF:000057">
    <property type="entry name" value="MFS general substrate transporter"/>
    <property type="match status" value="1"/>
</dbReference>
<organism evidence="8 9">
    <name type="scientific">Trichosporon asahii var. asahii (strain ATCC 90039 / CBS 2479 / JCM 2466 / KCTC 7840 / NBRC 103889/ NCYC 2677 / UAMH 7654)</name>
    <name type="common">Yeast</name>
    <dbReference type="NCBI Taxonomy" id="1186058"/>
    <lineage>
        <taxon>Eukaryota</taxon>
        <taxon>Fungi</taxon>
        <taxon>Dikarya</taxon>
        <taxon>Basidiomycota</taxon>
        <taxon>Agaricomycotina</taxon>
        <taxon>Tremellomycetes</taxon>
        <taxon>Trichosporonales</taxon>
        <taxon>Trichosporonaceae</taxon>
        <taxon>Trichosporon</taxon>
    </lineage>
</organism>
<dbReference type="Gene3D" id="1.20.1250.20">
    <property type="entry name" value="MFS general substrate transporter like domains"/>
    <property type="match status" value="2"/>
</dbReference>
<feature type="transmembrane region" description="Helical" evidence="6">
    <location>
        <begin position="319"/>
        <end position="342"/>
    </location>
</feature>
<feature type="domain" description="Major facilitator superfamily (MFS) profile" evidence="7">
    <location>
        <begin position="1"/>
        <end position="437"/>
    </location>
</feature>
<feature type="transmembrane region" description="Helical" evidence="6">
    <location>
        <begin position="379"/>
        <end position="399"/>
    </location>
</feature>
<proteinExistence type="predicted"/>
<evidence type="ECO:0000313" key="9">
    <source>
        <dbReference type="Proteomes" id="UP000002748"/>
    </source>
</evidence>
<comment type="caution">
    <text evidence="8">The sequence shown here is derived from an EMBL/GenBank/DDBJ whole genome shotgun (WGS) entry which is preliminary data.</text>
</comment>
<evidence type="ECO:0000256" key="1">
    <source>
        <dbReference type="ARBA" id="ARBA00004141"/>
    </source>
</evidence>
<dbReference type="HOGENOM" id="CLU_001265_0_6_1"/>
<dbReference type="Pfam" id="PF07690">
    <property type="entry name" value="MFS_1"/>
    <property type="match status" value="1"/>
</dbReference>
<gene>
    <name evidence="8" type="ORF">A1Q1_03164</name>
</gene>
<dbReference type="PROSITE" id="PS50850">
    <property type="entry name" value="MFS"/>
    <property type="match status" value="1"/>
</dbReference>
<reference evidence="8 9" key="1">
    <citation type="journal article" date="2012" name="Eukaryot. Cell">
        <title>Draft genome sequence of CBS 2479, the standard type strain of Trichosporon asahii.</title>
        <authorList>
            <person name="Yang R.Y."/>
            <person name="Li H.T."/>
            <person name="Zhu H."/>
            <person name="Zhou G.P."/>
            <person name="Wang M."/>
            <person name="Wang L."/>
        </authorList>
    </citation>
    <scope>NUCLEOTIDE SEQUENCE [LARGE SCALE GENOMIC DNA]</scope>
    <source>
        <strain evidence="9">ATCC 90039 / CBS 2479 / JCM 2466 / KCTC 7840 / NCYC 2677 / UAMH 7654</strain>
    </source>
</reference>
<comment type="subcellular location">
    <subcellularLocation>
        <location evidence="1">Membrane</location>
        <topology evidence="1">Multi-pass membrane protein</topology>
    </subcellularLocation>
</comment>
<feature type="transmembrane region" description="Helical" evidence="6">
    <location>
        <begin position="287"/>
        <end position="307"/>
    </location>
</feature>
<evidence type="ECO:0000256" key="2">
    <source>
        <dbReference type="ARBA" id="ARBA00022448"/>
    </source>
</evidence>
<dbReference type="FunFam" id="1.20.1250.20:FF:000013">
    <property type="entry name" value="MFS general substrate transporter"/>
    <property type="match status" value="1"/>
</dbReference>
<name>J6ETN6_TRIAS</name>
<feature type="transmembrane region" description="Helical" evidence="6">
    <location>
        <begin position="255"/>
        <end position="275"/>
    </location>
</feature>
<sequence length="448" mass="50300">MSAPVYDEKPALTPADAALDNDSLDIQPLGLAEEEYQHAVRKLRWKGIEKDLGMKGQNFNTALSVFFCGYILGQIPSNIVMSKIKRPSIYLACFVMLWGMVSALTGIANDYSHLIVTRFFLGMLEAPFFPGCLFLLSSWYTKRELAFRTSILYTGAHLSGAWAGLIAAGIQGGLDGARGKESWRWLFIIEGAITVFVGLCAIAILPDFPGSTWWLTEKERKLAQFRLKRDVGVEDFDDDLPMKQRFLRTWSDYKVWLMALIYATMTTAGGYNSFVPTVIAQFGRSRVTTLLLTAPPYCVPAITELIVSYSSDRFRERCFHYTIPMILAIIGFIIAASTTALAPRYVSIFFMTGGLSSSFTVFLAWIASTFPRPRTTRAIAYGTINAFGNMAQIWSPYLYPPKYGPRYVPAFTVSAIMVFLCICLSFLLRWCLVRENRRMGPNDIKHAL</sequence>
<dbReference type="GO" id="GO:0022857">
    <property type="term" value="F:transmembrane transporter activity"/>
    <property type="evidence" value="ECO:0007669"/>
    <property type="project" value="InterPro"/>
</dbReference>
<feature type="transmembrane region" description="Helical" evidence="6">
    <location>
        <begin position="348"/>
        <end position="367"/>
    </location>
</feature>
<dbReference type="OrthoDB" id="2985014at2759"/>
<dbReference type="GeneID" id="25986677"/>
<dbReference type="InterPro" id="IPR011701">
    <property type="entry name" value="MFS"/>
</dbReference>
<evidence type="ECO:0000256" key="5">
    <source>
        <dbReference type="ARBA" id="ARBA00023136"/>
    </source>
</evidence>
<keyword evidence="2" id="KW-0813">Transport</keyword>
<evidence type="ECO:0000256" key="4">
    <source>
        <dbReference type="ARBA" id="ARBA00022989"/>
    </source>
</evidence>
<feature type="transmembrane region" description="Helical" evidence="6">
    <location>
        <begin position="119"/>
        <end position="139"/>
    </location>
</feature>
<dbReference type="InterPro" id="IPR020846">
    <property type="entry name" value="MFS_dom"/>
</dbReference>
<dbReference type="PANTHER" id="PTHR43791">
    <property type="entry name" value="PERMEASE-RELATED"/>
    <property type="match status" value="1"/>
</dbReference>
<dbReference type="VEuPathDB" id="FungiDB:A1Q1_03164"/>
<feature type="transmembrane region" description="Helical" evidence="6">
    <location>
        <begin position="411"/>
        <end position="432"/>
    </location>
</feature>
<feature type="transmembrane region" description="Helical" evidence="6">
    <location>
        <begin position="59"/>
        <end position="77"/>
    </location>
</feature>
<feature type="transmembrane region" description="Helical" evidence="6">
    <location>
        <begin position="89"/>
        <end position="107"/>
    </location>
</feature>
<feature type="transmembrane region" description="Helical" evidence="6">
    <location>
        <begin position="151"/>
        <end position="170"/>
    </location>
</feature>
<dbReference type="Proteomes" id="UP000002748">
    <property type="component" value="Unassembled WGS sequence"/>
</dbReference>
<evidence type="ECO:0000313" key="8">
    <source>
        <dbReference type="EMBL" id="EJT47929.1"/>
    </source>
</evidence>
<evidence type="ECO:0000259" key="7">
    <source>
        <dbReference type="PROSITE" id="PS50850"/>
    </source>
</evidence>